<dbReference type="GO" id="GO:0043565">
    <property type="term" value="F:sequence-specific DNA binding"/>
    <property type="evidence" value="ECO:0007669"/>
    <property type="project" value="InterPro"/>
</dbReference>
<dbReference type="PROSITE" id="PS01124">
    <property type="entry name" value="HTH_ARAC_FAMILY_2"/>
    <property type="match status" value="1"/>
</dbReference>
<keyword evidence="3" id="KW-0804">Transcription</keyword>
<dbReference type="OrthoDB" id="1451418at2"/>
<dbReference type="Pfam" id="PF12833">
    <property type="entry name" value="HTH_18"/>
    <property type="match status" value="1"/>
</dbReference>
<dbReference type="InterPro" id="IPR009057">
    <property type="entry name" value="Homeodomain-like_sf"/>
</dbReference>
<accession>A0A6I3LN29</accession>
<sequence length="299" mass="35330">MVRFVGFKFKTQMNSHKIQKNYYHLLWFLFKRFDLLRRIDVANAQETVNFIIIVNFLNVYWQILKEKKVSSKSKPLCLPLFFLLDHENKAHAMSNELAELLPISKGFDFSDILNKDKEYFEKMPSHYRYIEFDLVDKFSNSYKALVLRVSMNTDFDILQGFALPFNEIQSAFPIDSHLHNASNGFENSIIQAHDIVLRIDSAMDFDVNQKYPTPVEIANKVGLTLNQLQIGYRKIYNTNFLSFYNENKNIYAFYFIVSSTLSLKEIAFKCNYNDYNTFYKSFKKQFDLSPSEVRELQVK</sequence>
<keyword evidence="2" id="KW-0238">DNA-binding</keyword>
<evidence type="ECO:0000313" key="5">
    <source>
        <dbReference type="EMBL" id="MTG99284.1"/>
    </source>
</evidence>
<proteinExistence type="predicted"/>
<comment type="caution">
    <text evidence="5">The sequence shown here is derived from an EMBL/GenBank/DDBJ whole genome shotgun (WGS) entry which is preliminary data.</text>
</comment>
<evidence type="ECO:0000256" key="3">
    <source>
        <dbReference type="ARBA" id="ARBA00023163"/>
    </source>
</evidence>
<name>A0A6I3LN29_9FLAO</name>
<dbReference type="PANTHER" id="PTHR43280">
    <property type="entry name" value="ARAC-FAMILY TRANSCRIPTIONAL REGULATOR"/>
    <property type="match status" value="1"/>
</dbReference>
<dbReference type="Gene3D" id="1.10.10.60">
    <property type="entry name" value="Homeodomain-like"/>
    <property type="match status" value="1"/>
</dbReference>
<feature type="domain" description="HTH araC/xylS-type" evidence="4">
    <location>
        <begin position="197"/>
        <end position="296"/>
    </location>
</feature>
<evidence type="ECO:0000256" key="2">
    <source>
        <dbReference type="ARBA" id="ARBA00023125"/>
    </source>
</evidence>
<evidence type="ECO:0000313" key="6">
    <source>
        <dbReference type="Proteomes" id="UP000438760"/>
    </source>
</evidence>
<evidence type="ECO:0000259" key="4">
    <source>
        <dbReference type="PROSITE" id="PS01124"/>
    </source>
</evidence>
<organism evidence="5 6">
    <name type="scientific">Myroides albus</name>
    <dbReference type="NCBI Taxonomy" id="2562892"/>
    <lineage>
        <taxon>Bacteria</taxon>
        <taxon>Pseudomonadati</taxon>
        <taxon>Bacteroidota</taxon>
        <taxon>Flavobacteriia</taxon>
        <taxon>Flavobacteriales</taxon>
        <taxon>Flavobacteriaceae</taxon>
        <taxon>Myroides</taxon>
    </lineage>
</organism>
<dbReference type="PANTHER" id="PTHR43280:SF2">
    <property type="entry name" value="HTH-TYPE TRANSCRIPTIONAL REGULATOR EXSA"/>
    <property type="match status" value="1"/>
</dbReference>
<dbReference type="EMBL" id="WMJX01000057">
    <property type="protein sequence ID" value="MTG99284.1"/>
    <property type="molecule type" value="Genomic_DNA"/>
</dbReference>
<dbReference type="SMART" id="SM00342">
    <property type="entry name" value="HTH_ARAC"/>
    <property type="match status" value="1"/>
</dbReference>
<dbReference type="Proteomes" id="UP000438760">
    <property type="component" value="Unassembled WGS sequence"/>
</dbReference>
<dbReference type="SUPFAM" id="SSF46689">
    <property type="entry name" value="Homeodomain-like"/>
    <property type="match status" value="1"/>
</dbReference>
<protein>
    <submittedName>
        <fullName evidence="5">Helix-turn-helix domain-containing protein</fullName>
    </submittedName>
</protein>
<dbReference type="GO" id="GO:0003700">
    <property type="term" value="F:DNA-binding transcription factor activity"/>
    <property type="evidence" value="ECO:0007669"/>
    <property type="project" value="InterPro"/>
</dbReference>
<evidence type="ECO:0000256" key="1">
    <source>
        <dbReference type="ARBA" id="ARBA00023015"/>
    </source>
</evidence>
<dbReference type="InterPro" id="IPR018060">
    <property type="entry name" value="HTH_AraC"/>
</dbReference>
<reference evidence="5 6" key="1">
    <citation type="submission" date="2019-11" db="EMBL/GenBank/DDBJ databases">
        <title>Genome of Strain BIT-d1.</title>
        <authorList>
            <person name="Yang Y."/>
        </authorList>
    </citation>
    <scope>NUCLEOTIDE SEQUENCE [LARGE SCALE GENOMIC DNA]</scope>
    <source>
        <strain evidence="5 6">BIT-d1</strain>
    </source>
</reference>
<keyword evidence="1" id="KW-0805">Transcription regulation</keyword>
<dbReference type="AlphaFoldDB" id="A0A6I3LN29"/>
<gene>
    <name evidence="5" type="ORF">GJV76_14320</name>
</gene>
<keyword evidence="6" id="KW-1185">Reference proteome</keyword>